<keyword evidence="2" id="KW-0472">Membrane</keyword>
<dbReference type="SUPFAM" id="SSF52058">
    <property type="entry name" value="L domain-like"/>
    <property type="match status" value="1"/>
</dbReference>
<sequence>LSESKSAKLTQISKINATKRLHFVNEEMRMTFVRVKVKEKKPLRNCNFFSLNSSNQNLESNLIQRIDKEAFIPLKSLEDINLGNNYFPELPSKGFERVVSFKAHNNRYLKEFPDPSNFPSVHSLVLSYAYHCCPFLNTKDFNSLWANLAAGLSPSSASGTAAVPYSGTTTVAPHSETIECIPTP</sequence>
<gene>
    <name evidence="6" type="ORF">Anas_07098</name>
</gene>
<keyword evidence="5" id="KW-0807">Transducer</keyword>
<dbReference type="InterPro" id="IPR032675">
    <property type="entry name" value="LRR_dom_sf"/>
</dbReference>
<feature type="non-terminal residue" evidence="6">
    <location>
        <position position="1"/>
    </location>
</feature>
<keyword evidence="3" id="KW-0297">G-protein coupled receptor</keyword>
<evidence type="ECO:0000313" key="7">
    <source>
        <dbReference type="Proteomes" id="UP000326759"/>
    </source>
</evidence>
<dbReference type="AlphaFoldDB" id="A0A5N5SNG3"/>
<keyword evidence="2" id="KW-1003">Cell membrane</keyword>
<comment type="caution">
    <text evidence="6">The sequence shown here is derived from an EMBL/GenBank/DDBJ whole genome shotgun (WGS) entry which is preliminary data.</text>
</comment>
<dbReference type="GO" id="GO:0007189">
    <property type="term" value="P:adenylate cyclase-activating G protein-coupled receptor signaling pathway"/>
    <property type="evidence" value="ECO:0007669"/>
    <property type="project" value="TreeGrafter"/>
</dbReference>
<dbReference type="Gene3D" id="3.80.10.10">
    <property type="entry name" value="Ribonuclease Inhibitor"/>
    <property type="match status" value="1"/>
</dbReference>
<reference evidence="6 7" key="1">
    <citation type="journal article" date="2019" name="PLoS Biol.">
        <title>Sex chromosomes control vertical transmission of feminizing Wolbachia symbionts in an isopod.</title>
        <authorList>
            <person name="Becking T."/>
            <person name="Chebbi M.A."/>
            <person name="Giraud I."/>
            <person name="Moumen B."/>
            <person name="Laverre T."/>
            <person name="Caubet Y."/>
            <person name="Peccoud J."/>
            <person name="Gilbert C."/>
            <person name="Cordaux R."/>
        </authorList>
    </citation>
    <scope>NUCLEOTIDE SEQUENCE [LARGE SCALE GENOMIC DNA]</scope>
    <source>
        <strain evidence="6">ANa2</strain>
        <tissue evidence="6">Whole body excluding digestive tract and cuticle</tissue>
    </source>
</reference>
<name>A0A5N5SNG3_9CRUS</name>
<proteinExistence type="predicted"/>
<organism evidence="6 7">
    <name type="scientific">Armadillidium nasatum</name>
    <dbReference type="NCBI Taxonomy" id="96803"/>
    <lineage>
        <taxon>Eukaryota</taxon>
        <taxon>Metazoa</taxon>
        <taxon>Ecdysozoa</taxon>
        <taxon>Arthropoda</taxon>
        <taxon>Crustacea</taxon>
        <taxon>Multicrustacea</taxon>
        <taxon>Malacostraca</taxon>
        <taxon>Eumalacostraca</taxon>
        <taxon>Peracarida</taxon>
        <taxon>Isopoda</taxon>
        <taxon>Oniscidea</taxon>
        <taxon>Crinocheta</taxon>
        <taxon>Armadillidiidae</taxon>
        <taxon>Armadillidium</taxon>
    </lineage>
</organism>
<evidence type="ECO:0000313" key="6">
    <source>
        <dbReference type="EMBL" id="KAB7495546.1"/>
    </source>
</evidence>
<comment type="subcellular location">
    <subcellularLocation>
        <location evidence="1">Cell membrane</location>
        <topology evidence="1">Multi-pass membrane protein</topology>
    </subcellularLocation>
</comment>
<dbReference type="GO" id="GO:0008528">
    <property type="term" value="F:G protein-coupled peptide receptor activity"/>
    <property type="evidence" value="ECO:0007669"/>
    <property type="project" value="TreeGrafter"/>
</dbReference>
<protein>
    <submittedName>
        <fullName evidence="6">Uncharacterized protein</fullName>
    </submittedName>
</protein>
<dbReference type="PANTHER" id="PTHR24372:SF82">
    <property type="entry name" value="RICKETS"/>
    <property type="match status" value="1"/>
</dbReference>
<dbReference type="GO" id="GO:0005886">
    <property type="term" value="C:plasma membrane"/>
    <property type="evidence" value="ECO:0007669"/>
    <property type="project" value="UniProtKB-SubCell"/>
</dbReference>
<accession>A0A5N5SNG3</accession>
<dbReference type="Proteomes" id="UP000326759">
    <property type="component" value="Unassembled WGS sequence"/>
</dbReference>
<keyword evidence="4" id="KW-0675">Receptor</keyword>
<dbReference type="OrthoDB" id="1883493at2759"/>
<evidence type="ECO:0000256" key="3">
    <source>
        <dbReference type="ARBA" id="ARBA00023040"/>
    </source>
</evidence>
<evidence type="ECO:0000256" key="5">
    <source>
        <dbReference type="ARBA" id="ARBA00023224"/>
    </source>
</evidence>
<keyword evidence="7" id="KW-1185">Reference proteome</keyword>
<dbReference type="EMBL" id="SEYY01022439">
    <property type="protein sequence ID" value="KAB7495546.1"/>
    <property type="molecule type" value="Genomic_DNA"/>
</dbReference>
<feature type="non-terminal residue" evidence="6">
    <location>
        <position position="184"/>
    </location>
</feature>
<evidence type="ECO:0000256" key="1">
    <source>
        <dbReference type="ARBA" id="ARBA00004651"/>
    </source>
</evidence>
<dbReference type="GO" id="GO:0009755">
    <property type="term" value="P:hormone-mediated signaling pathway"/>
    <property type="evidence" value="ECO:0007669"/>
    <property type="project" value="TreeGrafter"/>
</dbReference>
<evidence type="ECO:0000256" key="4">
    <source>
        <dbReference type="ARBA" id="ARBA00023170"/>
    </source>
</evidence>
<dbReference type="PANTHER" id="PTHR24372">
    <property type="entry name" value="GLYCOPROTEIN HORMONE RECEPTOR"/>
    <property type="match status" value="1"/>
</dbReference>
<evidence type="ECO:0000256" key="2">
    <source>
        <dbReference type="ARBA" id="ARBA00022475"/>
    </source>
</evidence>